<evidence type="ECO:0000256" key="4">
    <source>
        <dbReference type="ARBA" id="ARBA00022759"/>
    </source>
</evidence>
<sequence length="74" mass="8586">MSAKPGIFSGRELVKIFQKMGYEKVSQRGSHIKLRNNETESVIIIPDHKEVDRWTLKTILRQAEISENELGKYL</sequence>
<dbReference type="InterPro" id="IPR012933">
    <property type="entry name" value="HicA_mRNA_interferase"/>
</dbReference>
<dbReference type="InterPro" id="IPR038570">
    <property type="entry name" value="HicA_sf"/>
</dbReference>
<dbReference type="Gene3D" id="3.30.920.30">
    <property type="entry name" value="Hypothetical protein"/>
    <property type="match status" value="1"/>
</dbReference>
<name>A0A445MTV6_9BACT</name>
<evidence type="ECO:0000256" key="1">
    <source>
        <dbReference type="ARBA" id="ARBA00006620"/>
    </source>
</evidence>
<evidence type="ECO:0000256" key="6">
    <source>
        <dbReference type="ARBA" id="ARBA00022884"/>
    </source>
</evidence>
<dbReference type="GO" id="GO:0004519">
    <property type="term" value="F:endonuclease activity"/>
    <property type="evidence" value="ECO:0007669"/>
    <property type="project" value="UniProtKB-KW"/>
</dbReference>
<reference evidence="8" key="1">
    <citation type="submission" date="2018-01" db="EMBL/GenBank/DDBJ databases">
        <authorList>
            <person name="Regsiter A."/>
            <person name="William W."/>
        </authorList>
    </citation>
    <scope>NUCLEOTIDE SEQUENCE</scope>
    <source>
        <strain evidence="8">TRIP AH-1</strain>
    </source>
</reference>
<keyword evidence="5" id="KW-0378">Hydrolase</keyword>
<keyword evidence="7" id="KW-0346">Stress response</keyword>
<keyword evidence="2" id="KW-1277">Toxin-antitoxin system</keyword>
<keyword evidence="4" id="KW-0255">Endonuclease</keyword>
<dbReference type="EMBL" id="OJIN01000064">
    <property type="protein sequence ID" value="SPD72842.1"/>
    <property type="molecule type" value="Genomic_DNA"/>
</dbReference>
<dbReference type="Pfam" id="PF07927">
    <property type="entry name" value="HicA_toxin"/>
    <property type="match status" value="1"/>
</dbReference>
<dbReference type="GO" id="GO:0016787">
    <property type="term" value="F:hydrolase activity"/>
    <property type="evidence" value="ECO:0007669"/>
    <property type="project" value="UniProtKB-KW"/>
</dbReference>
<keyword evidence="3" id="KW-0540">Nuclease</keyword>
<proteinExistence type="inferred from homology"/>
<dbReference type="GO" id="GO:0003729">
    <property type="term" value="F:mRNA binding"/>
    <property type="evidence" value="ECO:0007669"/>
    <property type="project" value="InterPro"/>
</dbReference>
<evidence type="ECO:0000256" key="5">
    <source>
        <dbReference type="ARBA" id="ARBA00022801"/>
    </source>
</evidence>
<organism evidence="8">
    <name type="scientific">uncultured Desulfobacterium sp</name>
    <dbReference type="NCBI Taxonomy" id="201089"/>
    <lineage>
        <taxon>Bacteria</taxon>
        <taxon>Pseudomonadati</taxon>
        <taxon>Thermodesulfobacteriota</taxon>
        <taxon>Desulfobacteria</taxon>
        <taxon>Desulfobacterales</taxon>
        <taxon>Desulfobacteriaceae</taxon>
        <taxon>Desulfobacterium</taxon>
        <taxon>environmental samples</taxon>
    </lineage>
</organism>
<evidence type="ECO:0008006" key="9">
    <source>
        <dbReference type="Google" id="ProtNLM"/>
    </source>
</evidence>
<gene>
    <name evidence="8" type="ORF">PITCH_A1560022</name>
</gene>
<protein>
    <recommendedName>
        <fullName evidence="9">YcfA family protein</fullName>
    </recommendedName>
</protein>
<evidence type="ECO:0000256" key="2">
    <source>
        <dbReference type="ARBA" id="ARBA00022649"/>
    </source>
</evidence>
<evidence type="ECO:0000313" key="8">
    <source>
        <dbReference type="EMBL" id="SPD72842.1"/>
    </source>
</evidence>
<dbReference type="SUPFAM" id="SSF54786">
    <property type="entry name" value="YcfA/nrd intein domain"/>
    <property type="match status" value="1"/>
</dbReference>
<dbReference type="AlphaFoldDB" id="A0A445MTV6"/>
<comment type="similarity">
    <text evidence="1">Belongs to the HicA mRNA interferase family.</text>
</comment>
<evidence type="ECO:0000256" key="7">
    <source>
        <dbReference type="ARBA" id="ARBA00023016"/>
    </source>
</evidence>
<evidence type="ECO:0000256" key="3">
    <source>
        <dbReference type="ARBA" id="ARBA00022722"/>
    </source>
</evidence>
<accession>A0A445MTV6</accession>
<keyword evidence="6" id="KW-0694">RNA-binding</keyword>